<evidence type="ECO:0000313" key="2">
    <source>
        <dbReference type="EMBL" id="KAK3094427.1"/>
    </source>
</evidence>
<dbReference type="InterPro" id="IPR032675">
    <property type="entry name" value="LRR_dom_sf"/>
</dbReference>
<dbReference type="GO" id="GO:0036064">
    <property type="term" value="C:ciliary basal body"/>
    <property type="evidence" value="ECO:0007669"/>
    <property type="project" value="TreeGrafter"/>
</dbReference>
<feature type="region of interest" description="Disordered" evidence="1">
    <location>
        <begin position="617"/>
        <end position="642"/>
    </location>
</feature>
<feature type="compositionally biased region" description="Basic and acidic residues" evidence="1">
    <location>
        <begin position="568"/>
        <end position="596"/>
    </location>
</feature>
<accession>A0AA89C4G0</accession>
<reference evidence="2" key="1">
    <citation type="submission" date="2019-08" db="EMBL/GenBank/DDBJ databases">
        <title>The improved chromosome-level genome for the pearl oyster Pinctada fucata martensii using PacBio sequencing and Hi-C.</title>
        <authorList>
            <person name="Zheng Z."/>
        </authorList>
    </citation>
    <scope>NUCLEOTIDE SEQUENCE</scope>
    <source>
        <strain evidence="2">ZZ-2019</strain>
        <tissue evidence="2">Adductor muscle</tissue>
    </source>
</reference>
<dbReference type="AlphaFoldDB" id="A0AA89C4G0"/>
<gene>
    <name evidence="2" type="ORF">FSP39_001652</name>
</gene>
<organism evidence="2 3">
    <name type="scientific">Pinctada imbricata</name>
    <name type="common">Atlantic pearl-oyster</name>
    <name type="synonym">Pinctada martensii</name>
    <dbReference type="NCBI Taxonomy" id="66713"/>
    <lineage>
        <taxon>Eukaryota</taxon>
        <taxon>Metazoa</taxon>
        <taxon>Spiralia</taxon>
        <taxon>Lophotrochozoa</taxon>
        <taxon>Mollusca</taxon>
        <taxon>Bivalvia</taxon>
        <taxon>Autobranchia</taxon>
        <taxon>Pteriomorphia</taxon>
        <taxon>Pterioida</taxon>
        <taxon>Pterioidea</taxon>
        <taxon>Pteriidae</taxon>
        <taxon>Pinctada</taxon>
    </lineage>
</organism>
<keyword evidence="3" id="KW-1185">Reference proteome</keyword>
<dbReference type="GO" id="GO:0005813">
    <property type="term" value="C:centrosome"/>
    <property type="evidence" value="ECO:0007669"/>
    <property type="project" value="TreeGrafter"/>
</dbReference>
<comment type="caution">
    <text evidence="2">The sequence shown here is derived from an EMBL/GenBank/DDBJ whole genome shotgun (WGS) entry which is preliminary data.</text>
</comment>
<dbReference type="PRINTS" id="PR02062">
    <property type="entry name" value="CENTROSOME78"/>
</dbReference>
<dbReference type="PANTHER" id="PTHR24110:SF3">
    <property type="entry name" value="CENTROSOMAL PROTEIN OF 78 KDA"/>
    <property type="match status" value="1"/>
</dbReference>
<evidence type="ECO:0000256" key="1">
    <source>
        <dbReference type="SAM" id="MobiDB-lite"/>
    </source>
</evidence>
<feature type="compositionally biased region" description="Polar residues" evidence="1">
    <location>
        <begin position="213"/>
        <end position="229"/>
    </location>
</feature>
<protein>
    <recommendedName>
        <fullName evidence="4">Centrosomal protein of 78 kDa</fullName>
    </recommendedName>
</protein>
<dbReference type="Proteomes" id="UP001186944">
    <property type="component" value="Unassembled WGS sequence"/>
</dbReference>
<dbReference type="SMART" id="SM00368">
    <property type="entry name" value="LRR_RI"/>
    <property type="match status" value="2"/>
</dbReference>
<dbReference type="InterPro" id="IPR026212">
    <property type="entry name" value="Cep78"/>
</dbReference>
<feature type="region of interest" description="Disordered" evidence="1">
    <location>
        <begin position="480"/>
        <end position="601"/>
    </location>
</feature>
<evidence type="ECO:0000313" key="3">
    <source>
        <dbReference type="Proteomes" id="UP001186944"/>
    </source>
</evidence>
<dbReference type="GO" id="GO:0044782">
    <property type="term" value="P:cilium organization"/>
    <property type="evidence" value="ECO:0007669"/>
    <property type="project" value="TreeGrafter"/>
</dbReference>
<sequence length="642" mass="72660">MKRHNEAWRDSLRYRRPDLDRMPGIRRITINNNPMLGDQGAILLAEALKDDLWLKALDLQGCGISTNGAKHLLDVLKYNTTVVVLDVRRNPLIDRDVVHSIMEQLMINCNGQDTEYKWIKAEEILDGVKGKSAKKRRTKTLNSSFGRKTTIRVSAGAQRRRTKSAGAVGVTRRIQPISAEEIKSGPGMPWRTAARANRYRGYPPEHIPGKTSLFENSEASPTTSPDHTQSILISREEEEEDTLRELERLKLDDSNLDTGVTNVKELQIELIQVKRKMQQERLARTRSDKRVVELTLENKRLREDLARQSLGGKENALDDDNVLETIEASFKQFHEFLDLLREAGLGQLITMAGLDHKDSPFTQALPMAQRNSQGQRSVYTTSPSKVPPRPIKPTMKTNYFSGDISSSNKIGSSASAFDKKMREFQGESYLDNESLYIHPANTTDPTMMGDNNDVTGKGPMKRDELYERILHETSGVFTHMDQDSVTIGDLVPQKDVTKDPPKAESPKPEKSSKEPSSPKDTHRSDLRQEEHSIGLREEIVHDLDDFDQSEKDISDTISKPKPQPRPRKVSEEDSLQEKKGKDGKPPKESPEHKSRMSDYNYSMDSFEQSYVSERGEVIHLDQDLYGDSPSPAPVIDSEEEDF</sequence>
<feature type="compositionally biased region" description="Basic and acidic residues" evidence="1">
    <location>
        <begin position="495"/>
        <end position="554"/>
    </location>
</feature>
<dbReference type="Gene3D" id="3.80.10.10">
    <property type="entry name" value="Ribonuclease Inhibitor"/>
    <property type="match status" value="1"/>
</dbReference>
<name>A0AA89C4G0_PINIB</name>
<feature type="region of interest" description="Disordered" evidence="1">
    <location>
        <begin position="205"/>
        <end position="229"/>
    </location>
</feature>
<feature type="region of interest" description="Disordered" evidence="1">
    <location>
        <begin position="368"/>
        <end position="392"/>
    </location>
</feature>
<feature type="compositionally biased region" description="Polar residues" evidence="1">
    <location>
        <begin position="369"/>
        <end position="384"/>
    </location>
</feature>
<evidence type="ECO:0008006" key="4">
    <source>
        <dbReference type="Google" id="ProtNLM"/>
    </source>
</evidence>
<dbReference type="PANTHER" id="PTHR24110">
    <property type="entry name" value="CENTROSOMAL PROTEIN OF 78 KDA"/>
    <property type="match status" value="1"/>
</dbReference>
<dbReference type="SUPFAM" id="SSF52047">
    <property type="entry name" value="RNI-like"/>
    <property type="match status" value="1"/>
</dbReference>
<proteinExistence type="predicted"/>
<dbReference type="FunFam" id="3.80.10.10:FF:000948">
    <property type="entry name" value="Centrosomal protein 78"/>
    <property type="match status" value="1"/>
</dbReference>
<dbReference type="EMBL" id="VSWD01000008">
    <property type="protein sequence ID" value="KAK3094427.1"/>
    <property type="molecule type" value="Genomic_DNA"/>
</dbReference>